<comment type="caution">
    <text evidence="2">The sequence shown here is derived from an EMBL/GenBank/DDBJ whole genome shotgun (WGS) entry which is preliminary data.</text>
</comment>
<proteinExistence type="predicted"/>
<organism evidence="2 3">
    <name type="scientific">Datura stramonium</name>
    <name type="common">Jimsonweed</name>
    <name type="synonym">Common thornapple</name>
    <dbReference type="NCBI Taxonomy" id="4076"/>
    <lineage>
        <taxon>Eukaryota</taxon>
        <taxon>Viridiplantae</taxon>
        <taxon>Streptophyta</taxon>
        <taxon>Embryophyta</taxon>
        <taxon>Tracheophyta</taxon>
        <taxon>Spermatophyta</taxon>
        <taxon>Magnoliopsida</taxon>
        <taxon>eudicotyledons</taxon>
        <taxon>Gunneridae</taxon>
        <taxon>Pentapetalae</taxon>
        <taxon>asterids</taxon>
        <taxon>lamiids</taxon>
        <taxon>Solanales</taxon>
        <taxon>Solanaceae</taxon>
        <taxon>Solanoideae</taxon>
        <taxon>Datureae</taxon>
        <taxon>Datura</taxon>
    </lineage>
</organism>
<protein>
    <submittedName>
        <fullName evidence="2">Uncharacterized protein</fullName>
    </submittedName>
</protein>
<evidence type="ECO:0000313" key="2">
    <source>
        <dbReference type="EMBL" id="MCD9637663.1"/>
    </source>
</evidence>
<evidence type="ECO:0000313" key="3">
    <source>
        <dbReference type="Proteomes" id="UP000823775"/>
    </source>
</evidence>
<name>A0ABS8US22_DATST</name>
<feature type="region of interest" description="Disordered" evidence="1">
    <location>
        <begin position="124"/>
        <end position="145"/>
    </location>
</feature>
<dbReference type="EMBL" id="JACEIK010002532">
    <property type="protein sequence ID" value="MCD9637663.1"/>
    <property type="molecule type" value="Genomic_DNA"/>
</dbReference>
<gene>
    <name evidence="2" type="ORF">HAX54_021070</name>
</gene>
<keyword evidence="3" id="KW-1185">Reference proteome</keyword>
<evidence type="ECO:0000256" key="1">
    <source>
        <dbReference type="SAM" id="MobiDB-lite"/>
    </source>
</evidence>
<dbReference type="Proteomes" id="UP000823775">
    <property type="component" value="Unassembled WGS sequence"/>
</dbReference>
<feature type="compositionally biased region" description="Basic and acidic residues" evidence="1">
    <location>
        <begin position="134"/>
        <end position="145"/>
    </location>
</feature>
<reference evidence="2 3" key="1">
    <citation type="journal article" date="2021" name="BMC Genomics">
        <title>Datura genome reveals duplications of psychoactive alkaloid biosynthetic genes and high mutation rate following tissue culture.</title>
        <authorList>
            <person name="Rajewski A."/>
            <person name="Carter-House D."/>
            <person name="Stajich J."/>
            <person name="Litt A."/>
        </authorList>
    </citation>
    <scope>NUCLEOTIDE SEQUENCE [LARGE SCALE GENOMIC DNA]</scope>
    <source>
        <strain evidence="2">AR-01</strain>
    </source>
</reference>
<sequence length="145" mass="16809">MVQHARYSYFGDPCLNCGGPHFWQKCPTFGVCGGLDGHWNSYPNSYSPSLNPYYDPPIAFDTYKINEEEENHFYMSNTEKMILEHTVVMREQLTEQGKALERMRAKLTQMMVEATTCNDLQDSLRKYPRGTLSGRKEAQTRDRPI</sequence>
<accession>A0ABS8US22</accession>